<dbReference type="SUPFAM" id="SSF50978">
    <property type="entry name" value="WD40 repeat-like"/>
    <property type="match status" value="1"/>
</dbReference>
<evidence type="ECO:0000256" key="1">
    <source>
        <dbReference type="ARBA" id="ARBA00022574"/>
    </source>
</evidence>
<dbReference type="PANTHER" id="PTHR22847">
    <property type="entry name" value="WD40 REPEAT PROTEIN"/>
    <property type="match status" value="1"/>
</dbReference>
<dbReference type="PROSITE" id="PS50082">
    <property type="entry name" value="WD_REPEATS_2"/>
    <property type="match status" value="1"/>
</dbReference>
<evidence type="ECO:0000313" key="5">
    <source>
        <dbReference type="Proteomes" id="UP000284706"/>
    </source>
</evidence>
<accession>A0A409VV80</accession>
<dbReference type="OrthoDB" id="2639794at2759"/>
<evidence type="ECO:0000256" key="3">
    <source>
        <dbReference type="PROSITE-ProRule" id="PRU00221"/>
    </source>
</evidence>
<dbReference type="InterPro" id="IPR001680">
    <property type="entry name" value="WD40_rpt"/>
</dbReference>
<dbReference type="InterPro" id="IPR015943">
    <property type="entry name" value="WD40/YVTN_repeat-like_dom_sf"/>
</dbReference>
<dbReference type="SUPFAM" id="SSF50969">
    <property type="entry name" value="YVTN repeat-like/Quinoprotein amine dehydrogenase"/>
    <property type="match status" value="1"/>
</dbReference>
<organism evidence="4 5">
    <name type="scientific">Gymnopilus dilepis</name>
    <dbReference type="NCBI Taxonomy" id="231916"/>
    <lineage>
        <taxon>Eukaryota</taxon>
        <taxon>Fungi</taxon>
        <taxon>Dikarya</taxon>
        <taxon>Basidiomycota</taxon>
        <taxon>Agaricomycotina</taxon>
        <taxon>Agaricomycetes</taxon>
        <taxon>Agaricomycetidae</taxon>
        <taxon>Agaricales</taxon>
        <taxon>Agaricineae</taxon>
        <taxon>Hymenogastraceae</taxon>
        <taxon>Gymnopilus</taxon>
    </lineage>
</organism>
<dbReference type="PANTHER" id="PTHR22847:SF745">
    <property type="entry name" value="F-BOX_WD REPEAT-CONTAINING PROTEIN 7"/>
    <property type="match status" value="1"/>
</dbReference>
<dbReference type="EMBL" id="NHYE01005551">
    <property type="protein sequence ID" value="PPQ70149.1"/>
    <property type="molecule type" value="Genomic_DNA"/>
</dbReference>
<sequence>MSTSSLPSAWEEPRQFTIPLPFDYDPNKPYEYALFACSATTVVVGYANRVYIYSLPTFDLVRVLKLGDVSNQRNIEIHGELLVVNCSNDPDGLEEGCLLHFWDLSAARWRGTMALTDYWNHVSISCPMPELIETEENGEVLREEWPKIPTWIIVSPQDQFLRTYTLDRSLAKTPEYDVTEVVEGSLALLPVTTIYPFHPADCHASMGRTAVSGGVESIIRSWDVITGECQLVLIGHRSTVIDVRLDESRIYSFSYDWTVRVWDRHSGGCLHVPNFVSSGSTGFASLDIMASYLITSVFMPGGVFNVLIWDPISRNLVHEIGSVWTTTRGPVRGEQDTLVTWEFVEGSSTDRLKLWDVRTGQLLMSSAVEWYRRDLSLRFQDQFIMALDSLREEHRLRVWDFGTYDSLDARDGSRSRTGSKDEIIYKTEVLQQDVLEETTGPSSSSDVVDEVLAEGSVIFEKRKNGKGKNFIRRLFRRR</sequence>
<name>A0A409VV80_9AGAR</name>
<keyword evidence="1 3" id="KW-0853">WD repeat</keyword>
<dbReference type="Gene3D" id="2.130.10.10">
    <property type="entry name" value="YVTN repeat-like/Quinoprotein amine dehydrogenase"/>
    <property type="match status" value="1"/>
</dbReference>
<dbReference type="Proteomes" id="UP000284706">
    <property type="component" value="Unassembled WGS sequence"/>
</dbReference>
<evidence type="ECO:0000313" key="4">
    <source>
        <dbReference type="EMBL" id="PPQ70149.1"/>
    </source>
</evidence>
<feature type="repeat" description="WD" evidence="3">
    <location>
        <begin position="233"/>
        <end position="272"/>
    </location>
</feature>
<gene>
    <name evidence="4" type="ORF">CVT26_014441</name>
</gene>
<keyword evidence="5" id="KW-1185">Reference proteome</keyword>
<keyword evidence="2" id="KW-0677">Repeat</keyword>
<protein>
    <submittedName>
        <fullName evidence="4">Uncharacterized protein</fullName>
    </submittedName>
</protein>
<evidence type="ECO:0000256" key="2">
    <source>
        <dbReference type="ARBA" id="ARBA00022737"/>
    </source>
</evidence>
<comment type="caution">
    <text evidence="4">The sequence shown here is derived from an EMBL/GenBank/DDBJ whole genome shotgun (WGS) entry which is preliminary data.</text>
</comment>
<dbReference type="InParanoid" id="A0A409VV80"/>
<dbReference type="InterPro" id="IPR036322">
    <property type="entry name" value="WD40_repeat_dom_sf"/>
</dbReference>
<proteinExistence type="predicted"/>
<dbReference type="AlphaFoldDB" id="A0A409VV80"/>
<reference evidence="4 5" key="1">
    <citation type="journal article" date="2018" name="Evol. Lett.">
        <title>Horizontal gene cluster transfer increased hallucinogenic mushroom diversity.</title>
        <authorList>
            <person name="Reynolds H.T."/>
            <person name="Vijayakumar V."/>
            <person name="Gluck-Thaler E."/>
            <person name="Korotkin H.B."/>
            <person name="Matheny P.B."/>
            <person name="Slot J.C."/>
        </authorList>
    </citation>
    <scope>NUCLEOTIDE SEQUENCE [LARGE SCALE GENOMIC DNA]</scope>
    <source>
        <strain evidence="4 5">SRW20</strain>
    </source>
</reference>
<dbReference type="STRING" id="231916.A0A409VV80"/>
<dbReference type="InterPro" id="IPR011044">
    <property type="entry name" value="Quino_amine_DH_bsu"/>
</dbReference>